<comment type="caution">
    <text evidence="16">The sequence shown here is derived from an EMBL/GenBank/DDBJ whole genome shotgun (WGS) entry which is preliminary data.</text>
</comment>
<feature type="transmembrane region" description="Helical" evidence="13">
    <location>
        <begin position="679"/>
        <end position="701"/>
    </location>
</feature>
<dbReference type="EC" id="3.2.1.14" evidence="4"/>
<comment type="subcellular location">
    <subcellularLocation>
        <location evidence="2">Secreted</location>
    </subcellularLocation>
</comment>
<evidence type="ECO:0000256" key="5">
    <source>
        <dbReference type="ARBA" id="ARBA00022525"/>
    </source>
</evidence>
<dbReference type="EMBL" id="JARVKF010000342">
    <property type="protein sequence ID" value="KAK9418923.1"/>
    <property type="molecule type" value="Genomic_DNA"/>
</dbReference>
<name>A0ABR2UW72_9PEZI</name>
<dbReference type="PANTHER" id="PTHR11177:SF333">
    <property type="entry name" value="CHITINASE"/>
    <property type="match status" value="1"/>
</dbReference>
<evidence type="ECO:0000256" key="9">
    <source>
        <dbReference type="ARBA" id="ARBA00023295"/>
    </source>
</evidence>
<dbReference type="InterPro" id="IPR011583">
    <property type="entry name" value="Chitinase_II/V-like_cat"/>
</dbReference>
<dbReference type="Proteomes" id="UP001408356">
    <property type="component" value="Unassembled WGS sequence"/>
</dbReference>
<keyword evidence="5" id="KW-0964">Secreted</keyword>
<evidence type="ECO:0000256" key="10">
    <source>
        <dbReference type="ARBA" id="ARBA00023326"/>
    </source>
</evidence>
<dbReference type="InterPro" id="IPR017853">
    <property type="entry name" value="GH"/>
</dbReference>
<evidence type="ECO:0000256" key="3">
    <source>
        <dbReference type="ARBA" id="ARBA00008682"/>
    </source>
</evidence>
<evidence type="ECO:0000256" key="11">
    <source>
        <dbReference type="RuleBase" id="RU000489"/>
    </source>
</evidence>
<dbReference type="SMART" id="SM00636">
    <property type="entry name" value="Glyco_18"/>
    <property type="match status" value="1"/>
</dbReference>
<keyword evidence="13" id="KW-0812">Transmembrane</keyword>
<protein>
    <recommendedName>
        <fullName evidence="4">chitinase</fullName>
        <ecNumber evidence="4">3.2.1.14</ecNumber>
    </recommendedName>
</protein>
<dbReference type="InterPro" id="IPR029070">
    <property type="entry name" value="Chitinase_insertion_sf"/>
</dbReference>
<dbReference type="InterPro" id="IPR001223">
    <property type="entry name" value="Glyco_hydro18_cat"/>
</dbReference>
<evidence type="ECO:0000256" key="6">
    <source>
        <dbReference type="ARBA" id="ARBA00022801"/>
    </source>
</evidence>
<keyword evidence="9 11" id="KW-0326">Glycosidase</keyword>
<evidence type="ECO:0000256" key="8">
    <source>
        <dbReference type="ARBA" id="ARBA00023277"/>
    </source>
</evidence>
<dbReference type="Pfam" id="PF00704">
    <property type="entry name" value="Glyco_hydro_18"/>
    <property type="match status" value="1"/>
</dbReference>
<dbReference type="PROSITE" id="PS51910">
    <property type="entry name" value="GH18_2"/>
    <property type="match status" value="1"/>
</dbReference>
<keyword evidence="13" id="KW-0472">Membrane</keyword>
<evidence type="ECO:0000256" key="1">
    <source>
        <dbReference type="ARBA" id="ARBA00000822"/>
    </source>
</evidence>
<dbReference type="PANTHER" id="PTHR11177">
    <property type="entry name" value="CHITINASE"/>
    <property type="match status" value="1"/>
</dbReference>
<sequence>MLDLFITLLVLAVCGTSRGQVRFDQRSNSTQFAAPSTVPQLSRNSSMVLQPLYQPYSNETPVFQNKDIIQQLTDNPGAKFGHLDPTSHNKRQSSGSLPTGTCGSTDDFCGTGCQEGFGGCGPPITPSCGGGNSAGARRIGYYESWATTRPCDVFAPEDIELAGMTHINFAFSYFDPSSFSITPMDANAGSLFARFTALKAKQPGLQAWLSIGGWSFNDATNTPNTQNAFSNMVGSAANRQAFISSLRNFMQTYGFDGVDIDWEYPAADDRGGVQADFANFPSFLAELRSSFGSGLGISATLPSSYWYLQHFDVIAMQRSVDWFNFMSYDIHGIWDSTNKFTGPYIRPHTNMTEIEDGLSLLWRAGVSPNKVVLGLGWYGRSFTLTDPSCNIPNGICEFSSGGTAGQCTKSSGTLSNAEIKRLLATGIGVESYDATAAVRWLTWNSNQWVSFDDGMTMQQKLNKANSLCLGGIMIWSLDQDNTAGDSMNDLLGVGTANGVSEAAAESFKEQLANATLQQAIASSCYWTLCGGGCTTGYFDVTEARGQVIGIQQNSVCAPGQVQTLCCAPGTKMGSCQWEGFRGVGLPCSPACDDPEATIVARNSNSYQVNEGGQTVDLTCTGGFQAYCCTGFVPSSITNSGNLVLYGQAPNGVSKRDEDRSLSVVEERGLATVEKRGAPLLLGALGALCIEAAGPLLALAPFTFGLSAAAEGAICAAAGVAAAAIGFAIFAGAVGWLFGGKPSQPNTGVPTTVNGRTAYGQWSILNFGGGNTKTSCDCAVTYTCFYGQGWDEVCDNQRWAINKMLNGKTVYHPLLSGRADSRAYSGWAYTQTQRNAAYRTLVQGMRSPKSAQCQLDEFPMGNLQESGNLQPQACRLVNGPANMAQGGDYSAWKQAQWLRCAQYRITTCKSKDLPPATWKFGPLNGQRGGGSGKNFLNAYGFDSQTPGSLCFASFTYTDQGGRVSNTMVTDHGFRALDDDPMYGNAYGWPRQSWRVNPAPYANSGQRPYNLQPAVFQRDIEISGNSSSNGTDPSPDTATTREVCHVDLHAQEDDTAELDYDNLQFVDMEGKQVDGRTCDVIYEEDQQPDASQVHIVVDEDGNMVDVYMGDADTGSGFWSGDDTAAARESPLTATVEPITATTSVVRPAGSEPSPAFPVSTTATATRLGSVVTLAPF</sequence>
<organism evidence="16 17">
    <name type="scientific">Seiridium unicorne</name>
    <dbReference type="NCBI Taxonomy" id="138068"/>
    <lineage>
        <taxon>Eukaryota</taxon>
        <taxon>Fungi</taxon>
        <taxon>Dikarya</taxon>
        <taxon>Ascomycota</taxon>
        <taxon>Pezizomycotina</taxon>
        <taxon>Sordariomycetes</taxon>
        <taxon>Xylariomycetidae</taxon>
        <taxon>Amphisphaeriales</taxon>
        <taxon>Sporocadaceae</taxon>
        <taxon>Seiridium</taxon>
    </lineage>
</organism>
<evidence type="ECO:0000256" key="7">
    <source>
        <dbReference type="ARBA" id="ARBA00023024"/>
    </source>
</evidence>
<dbReference type="Gene3D" id="3.10.50.10">
    <property type="match status" value="1"/>
</dbReference>
<reference evidence="16 17" key="1">
    <citation type="journal article" date="2024" name="J. Plant Pathol.">
        <title>Sequence and assembly of the genome of Seiridium unicorne, isolate CBS 538.82, causal agent of cypress canker disease.</title>
        <authorList>
            <person name="Scali E."/>
            <person name="Rocca G.D."/>
            <person name="Danti R."/>
            <person name="Garbelotto M."/>
            <person name="Barberini S."/>
            <person name="Baroncelli R."/>
            <person name="Emiliani G."/>
        </authorList>
    </citation>
    <scope>NUCLEOTIDE SEQUENCE [LARGE SCALE GENOMIC DNA]</scope>
    <source>
        <strain evidence="16 17">BM-138-508</strain>
    </source>
</reference>
<evidence type="ECO:0000256" key="13">
    <source>
        <dbReference type="SAM" id="Phobius"/>
    </source>
</evidence>
<keyword evidence="6 11" id="KW-0378">Hydrolase</keyword>
<evidence type="ECO:0000259" key="15">
    <source>
        <dbReference type="PROSITE" id="PS51910"/>
    </source>
</evidence>
<dbReference type="InterPro" id="IPR050314">
    <property type="entry name" value="Glycosyl_Hydrlase_18"/>
</dbReference>
<feature type="chain" id="PRO_5045083643" description="chitinase" evidence="14">
    <location>
        <begin position="20"/>
        <end position="1174"/>
    </location>
</feature>
<proteinExistence type="inferred from homology"/>
<keyword evidence="14" id="KW-0732">Signal</keyword>
<keyword evidence="7" id="KW-0146">Chitin degradation</keyword>
<evidence type="ECO:0000256" key="12">
    <source>
        <dbReference type="SAM" id="MobiDB-lite"/>
    </source>
</evidence>
<feature type="domain" description="GH18" evidence="15">
    <location>
        <begin position="136"/>
        <end position="494"/>
    </location>
</feature>
<feature type="transmembrane region" description="Helical" evidence="13">
    <location>
        <begin position="713"/>
        <end position="737"/>
    </location>
</feature>
<comment type="similarity">
    <text evidence="3">Belongs to the glycosyl hydrolase 18 family. Chitinase class V subfamily.</text>
</comment>
<evidence type="ECO:0000256" key="2">
    <source>
        <dbReference type="ARBA" id="ARBA00004613"/>
    </source>
</evidence>
<evidence type="ECO:0000256" key="14">
    <source>
        <dbReference type="SAM" id="SignalP"/>
    </source>
</evidence>
<gene>
    <name evidence="16" type="ORF">SUNI508_07695</name>
</gene>
<keyword evidence="13" id="KW-1133">Transmembrane helix</keyword>
<feature type="signal peptide" evidence="14">
    <location>
        <begin position="1"/>
        <end position="19"/>
    </location>
</feature>
<dbReference type="SUPFAM" id="SSF54556">
    <property type="entry name" value="Chitinase insertion domain"/>
    <property type="match status" value="1"/>
</dbReference>
<dbReference type="SUPFAM" id="SSF51445">
    <property type="entry name" value="(Trans)glycosidases"/>
    <property type="match status" value="1"/>
</dbReference>
<evidence type="ECO:0000313" key="17">
    <source>
        <dbReference type="Proteomes" id="UP001408356"/>
    </source>
</evidence>
<accession>A0ABR2UW72</accession>
<keyword evidence="8" id="KW-0119">Carbohydrate metabolism</keyword>
<dbReference type="Gene3D" id="3.20.20.80">
    <property type="entry name" value="Glycosidases"/>
    <property type="match status" value="1"/>
</dbReference>
<evidence type="ECO:0000256" key="4">
    <source>
        <dbReference type="ARBA" id="ARBA00012729"/>
    </source>
</evidence>
<comment type="catalytic activity">
    <reaction evidence="1">
        <text>Random endo-hydrolysis of N-acetyl-beta-D-glucosaminide (1-&gt;4)-beta-linkages in chitin and chitodextrins.</text>
        <dbReference type="EC" id="3.2.1.14"/>
    </reaction>
</comment>
<evidence type="ECO:0000313" key="16">
    <source>
        <dbReference type="EMBL" id="KAK9418923.1"/>
    </source>
</evidence>
<dbReference type="PROSITE" id="PS01095">
    <property type="entry name" value="GH18_1"/>
    <property type="match status" value="1"/>
</dbReference>
<keyword evidence="10" id="KW-0624">Polysaccharide degradation</keyword>
<dbReference type="InterPro" id="IPR001579">
    <property type="entry name" value="Glyco_hydro_18_chit_AS"/>
</dbReference>
<keyword evidence="17" id="KW-1185">Reference proteome</keyword>
<feature type="region of interest" description="Disordered" evidence="12">
    <location>
        <begin position="74"/>
        <end position="99"/>
    </location>
</feature>